<feature type="domain" description="Response regulatory" evidence="2">
    <location>
        <begin position="2"/>
        <end position="119"/>
    </location>
</feature>
<evidence type="ECO:0000313" key="4">
    <source>
        <dbReference type="Proteomes" id="UP000555552"/>
    </source>
</evidence>
<comment type="caution">
    <text evidence="3">The sequence shown here is derived from an EMBL/GenBank/DDBJ whole genome shotgun (WGS) entry which is preliminary data.</text>
</comment>
<dbReference type="Gene3D" id="3.40.50.2300">
    <property type="match status" value="1"/>
</dbReference>
<dbReference type="Pfam" id="PF00072">
    <property type="entry name" value="Response_reg"/>
    <property type="match status" value="1"/>
</dbReference>
<proteinExistence type="predicted"/>
<accession>A0A849C2P9</accession>
<protein>
    <submittedName>
        <fullName evidence="3">Response regulator</fullName>
    </submittedName>
</protein>
<dbReference type="SUPFAM" id="SSF52172">
    <property type="entry name" value="CheY-like"/>
    <property type="match status" value="1"/>
</dbReference>
<dbReference type="InterPro" id="IPR011006">
    <property type="entry name" value="CheY-like_superfamily"/>
</dbReference>
<name>A0A849C2P9_9ACTN</name>
<dbReference type="Proteomes" id="UP000555552">
    <property type="component" value="Unassembled WGS sequence"/>
</dbReference>
<keyword evidence="1" id="KW-0597">Phosphoprotein</keyword>
<gene>
    <name evidence="3" type="ORF">HLB09_12690</name>
</gene>
<dbReference type="PANTHER" id="PTHR43228">
    <property type="entry name" value="TWO-COMPONENT RESPONSE REGULATOR"/>
    <property type="match status" value="1"/>
</dbReference>
<evidence type="ECO:0000256" key="1">
    <source>
        <dbReference type="PROSITE-ProRule" id="PRU00169"/>
    </source>
</evidence>
<dbReference type="PROSITE" id="PS50110">
    <property type="entry name" value="RESPONSE_REGULATORY"/>
    <property type="match status" value="1"/>
</dbReference>
<dbReference type="RefSeq" id="WP_171203711.1">
    <property type="nucleotide sequence ID" value="NZ_BAAANP010000039.1"/>
</dbReference>
<dbReference type="GO" id="GO:0000160">
    <property type="term" value="P:phosphorelay signal transduction system"/>
    <property type="evidence" value="ECO:0007669"/>
    <property type="project" value="InterPro"/>
</dbReference>
<dbReference type="SMART" id="SM00448">
    <property type="entry name" value="REC"/>
    <property type="match status" value="1"/>
</dbReference>
<dbReference type="EMBL" id="JABEMA010000223">
    <property type="protein sequence ID" value="NNH23928.1"/>
    <property type="molecule type" value="Genomic_DNA"/>
</dbReference>
<dbReference type="InterPro" id="IPR001789">
    <property type="entry name" value="Sig_transdc_resp-reg_receiver"/>
</dbReference>
<dbReference type="InterPro" id="IPR052048">
    <property type="entry name" value="ST_Response_Regulator"/>
</dbReference>
<reference evidence="3 4" key="1">
    <citation type="submission" date="2020-05" db="EMBL/GenBank/DDBJ databases">
        <title>MicrobeNet Type strains.</title>
        <authorList>
            <person name="Nicholson A.C."/>
        </authorList>
    </citation>
    <scope>NUCLEOTIDE SEQUENCE [LARGE SCALE GENOMIC DNA]</scope>
    <source>
        <strain evidence="3 4">JCM 14547</strain>
    </source>
</reference>
<evidence type="ECO:0000259" key="2">
    <source>
        <dbReference type="PROSITE" id="PS50110"/>
    </source>
</evidence>
<sequence length="124" mass="12999">MRVLVVDDSRVMRQIVVRALRQAGFGSLEVVEAGDGGAGLEKVGEESPDLVLCDWNMPGTSGIEMLQQLRAGGDRTPFGFITSEAASEVHDRASAAGATFVVTKPFTPEVLHDAIESALAGVAS</sequence>
<organism evidence="3 4">
    <name type="scientific">Pseudokineococcus marinus</name>
    <dbReference type="NCBI Taxonomy" id="351215"/>
    <lineage>
        <taxon>Bacteria</taxon>
        <taxon>Bacillati</taxon>
        <taxon>Actinomycetota</taxon>
        <taxon>Actinomycetes</taxon>
        <taxon>Kineosporiales</taxon>
        <taxon>Kineosporiaceae</taxon>
        <taxon>Pseudokineococcus</taxon>
    </lineage>
</organism>
<dbReference type="PANTHER" id="PTHR43228:SF1">
    <property type="entry name" value="TWO-COMPONENT RESPONSE REGULATOR ARR22"/>
    <property type="match status" value="1"/>
</dbReference>
<feature type="modified residue" description="4-aspartylphosphate" evidence="1">
    <location>
        <position position="54"/>
    </location>
</feature>
<keyword evidence="4" id="KW-1185">Reference proteome</keyword>
<dbReference type="AlphaFoldDB" id="A0A849C2P9"/>
<evidence type="ECO:0000313" key="3">
    <source>
        <dbReference type="EMBL" id="NNH23928.1"/>
    </source>
</evidence>